<name>A0ABU0R7G6_9MICO</name>
<accession>A0ABU0R7G6</accession>
<evidence type="ECO:0000256" key="1">
    <source>
        <dbReference type="SAM" id="MobiDB-lite"/>
    </source>
</evidence>
<gene>
    <name evidence="2" type="ORF">QFZ26_001583</name>
</gene>
<keyword evidence="3" id="KW-1185">Reference proteome</keyword>
<feature type="compositionally biased region" description="Basic and acidic residues" evidence="1">
    <location>
        <begin position="229"/>
        <end position="241"/>
    </location>
</feature>
<proteinExistence type="predicted"/>
<protein>
    <submittedName>
        <fullName evidence="2">8-oxo-dGTP pyrophosphatase MutT (NUDIX family)</fullName>
    </submittedName>
</protein>
<dbReference type="Gene3D" id="3.40.50.1820">
    <property type="entry name" value="alpha/beta hydrolase"/>
    <property type="match status" value="1"/>
</dbReference>
<dbReference type="Proteomes" id="UP001239083">
    <property type="component" value="Unassembled WGS sequence"/>
</dbReference>
<evidence type="ECO:0000313" key="2">
    <source>
        <dbReference type="EMBL" id="MDQ0894028.1"/>
    </source>
</evidence>
<sequence length="495" mass="51229">MDDALTITSGATTAVATDELFVDAARLGSLEGATADWLERAGIIARGLHELDLREPAARWDTTSPGWSMARALQHLREVHERAGSLRSALIESAEHYGATERQIEFAWQLGGRIGAWMLGVAAPFLIVPAVVATGAHSLAERLGLTKPLETLVAEHRGLLSDPAFVRLVRTVADSADELAGGALDVPGVLGPLGQQIGAPENASMLLGAAGLLGVVAGSRVLVDGPVKVERSRPLPDRRADQSMGPPNADDVAQPVQGRVPAPNGIGELADRIPTSDGGAQIRVERYGDAGDPRWIVYVGGTVDFSLTAGAETNDMTANVHGIADDSTLDALRLAGADSGATEAAVRLALEEAGARPGDALFAAGHSGGGEVVAALAGDPTLNVVGAVSLGGPVASAPLAEGVPLLSIEHDEDLVPATGGRGHPSPDRLTVSRSVLEAGREYAAAVPAHELVRYRETAALVDASEEARLVEFRERLTEFTGGGDGAMTTWTATRR</sequence>
<organism evidence="2 3">
    <name type="scientific">Agromyces ramosus</name>
    <dbReference type="NCBI Taxonomy" id="33879"/>
    <lineage>
        <taxon>Bacteria</taxon>
        <taxon>Bacillati</taxon>
        <taxon>Actinomycetota</taxon>
        <taxon>Actinomycetes</taxon>
        <taxon>Micrococcales</taxon>
        <taxon>Microbacteriaceae</taxon>
        <taxon>Agromyces</taxon>
    </lineage>
</organism>
<evidence type="ECO:0000313" key="3">
    <source>
        <dbReference type="Proteomes" id="UP001239083"/>
    </source>
</evidence>
<dbReference type="SUPFAM" id="SSF53474">
    <property type="entry name" value="alpha/beta-Hydrolases"/>
    <property type="match status" value="1"/>
</dbReference>
<dbReference type="RefSeq" id="WP_307040952.1">
    <property type="nucleotide sequence ID" value="NZ_JAUSYY010000001.1"/>
</dbReference>
<comment type="caution">
    <text evidence="2">The sequence shown here is derived from an EMBL/GenBank/DDBJ whole genome shotgun (WGS) entry which is preliminary data.</text>
</comment>
<dbReference type="InterPro" id="IPR029058">
    <property type="entry name" value="AB_hydrolase_fold"/>
</dbReference>
<reference evidence="2 3" key="1">
    <citation type="submission" date="2023-07" db="EMBL/GenBank/DDBJ databases">
        <title>Comparative genomics of wheat-associated soil bacteria to identify genetic determinants of phenazine resistance.</title>
        <authorList>
            <person name="Mouncey N."/>
        </authorList>
    </citation>
    <scope>NUCLEOTIDE SEQUENCE [LARGE SCALE GENOMIC DNA]</scope>
    <source>
        <strain evidence="2 3">V3I3</strain>
    </source>
</reference>
<dbReference type="EMBL" id="JAUSYY010000001">
    <property type="protein sequence ID" value="MDQ0894028.1"/>
    <property type="molecule type" value="Genomic_DNA"/>
</dbReference>
<feature type="region of interest" description="Disordered" evidence="1">
    <location>
        <begin position="229"/>
        <end position="256"/>
    </location>
</feature>